<name>A0ACC2B4F0_DIPCM</name>
<organism evidence="1 2">
    <name type="scientific">Diphasiastrum complanatum</name>
    <name type="common">Issler's clubmoss</name>
    <name type="synonym">Lycopodium complanatum</name>
    <dbReference type="NCBI Taxonomy" id="34168"/>
    <lineage>
        <taxon>Eukaryota</taxon>
        <taxon>Viridiplantae</taxon>
        <taxon>Streptophyta</taxon>
        <taxon>Embryophyta</taxon>
        <taxon>Tracheophyta</taxon>
        <taxon>Lycopodiopsida</taxon>
        <taxon>Lycopodiales</taxon>
        <taxon>Lycopodiaceae</taxon>
        <taxon>Lycopodioideae</taxon>
        <taxon>Diphasiastrum</taxon>
    </lineage>
</organism>
<gene>
    <name evidence="1" type="ORF">O6H91_17G015400</name>
</gene>
<keyword evidence="2" id="KW-1185">Reference proteome</keyword>
<evidence type="ECO:0000313" key="1">
    <source>
        <dbReference type="EMBL" id="KAJ7524666.1"/>
    </source>
</evidence>
<comment type="caution">
    <text evidence="1">The sequence shown here is derived from an EMBL/GenBank/DDBJ whole genome shotgun (WGS) entry which is preliminary data.</text>
</comment>
<sequence>MWRGEKTEYLRSNRDYGDLLGEEYGDGRRARSSASEARAARQQVKNISQDRQEYLDRRQKLKELERQKMKQKPGFYSSGDGETDYVKQEGIVPIRNKESNGSGQIDSGQSYSKSKKRPLPYDRSFGSFFGPSEPIVAKRIIEEARAREEAEMVAARAQETEETERRIAAKVHSGHSGGTNSKSSVYLKSSGYTEEPKVAKPIHEATRKAQKLKEARDYSFLFSSTDPVSHAPESKPSVASKQVTTTHGSRDQQKKQVTRSRSPPSRKLLEKPKARGNQEVRKKMEGLKLQSGLPKKQAPGPDKNLKARPHSSLAPRPKSVSVPSSATNRGVNQSKAENKPKASMVSPSSKQVSGSREAPKKVTGPGRPSNSLPSSRSPERKHIATGKSVEGNKSKSMDRQGLAIATRADAIPMRKALPANTNKPSSSRSGDQGRRVLDDGFKKPALKAKTERILEKSATPKSSQLSRPGVSRKRQAKDSDDESEDSFLVDDEEDGAGGGYSGVSDYIRKMFRYNPSKYRDVDDGDDRDMEVGFNRIQAEERRSARIAREEDDREAQLLEEEERAERARKLKRLKTNKK</sequence>
<evidence type="ECO:0000313" key="2">
    <source>
        <dbReference type="Proteomes" id="UP001162992"/>
    </source>
</evidence>
<reference evidence="2" key="1">
    <citation type="journal article" date="2024" name="Proc. Natl. Acad. Sci. U.S.A.">
        <title>Extraordinary preservation of gene collinearity over three hundred million years revealed in homosporous lycophytes.</title>
        <authorList>
            <person name="Li C."/>
            <person name="Wickell D."/>
            <person name="Kuo L.Y."/>
            <person name="Chen X."/>
            <person name="Nie B."/>
            <person name="Liao X."/>
            <person name="Peng D."/>
            <person name="Ji J."/>
            <person name="Jenkins J."/>
            <person name="Williams M."/>
            <person name="Shu S."/>
            <person name="Plott C."/>
            <person name="Barry K."/>
            <person name="Rajasekar S."/>
            <person name="Grimwood J."/>
            <person name="Han X."/>
            <person name="Sun S."/>
            <person name="Hou Z."/>
            <person name="He W."/>
            <person name="Dai G."/>
            <person name="Sun C."/>
            <person name="Schmutz J."/>
            <person name="Leebens-Mack J.H."/>
            <person name="Li F.W."/>
            <person name="Wang L."/>
        </authorList>
    </citation>
    <scope>NUCLEOTIDE SEQUENCE [LARGE SCALE GENOMIC DNA]</scope>
    <source>
        <strain evidence="2">cv. PW_Plant_1</strain>
    </source>
</reference>
<proteinExistence type="predicted"/>
<accession>A0ACC2B4F0</accession>
<dbReference type="Proteomes" id="UP001162992">
    <property type="component" value="Chromosome 17"/>
</dbReference>
<dbReference type="EMBL" id="CM055108">
    <property type="protein sequence ID" value="KAJ7524666.1"/>
    <property type="molecule type" value="Genomic_DNA"/>
</dbReference>
<protein>
    <submittedName>
        <fullName evidence="1">Uncharacterized protein</fullName>
    </submittedName>
</protein>